<dbReference type="InterPro" id="IPR053924">
    <property type="entry name" value="RecX_HTH_2nd"/>
</dbReference>
<dbReference type="Pfam" id="PF02631">
    <property type="entry name" value="RecX_HTH2"/>
    <property type="match status" value="1"/>
</dbReference>
<keyword evidence="4 5" id="KW-0963">Cytoplasm</keyword>
<evidence type="ECO:0000256" key="1">
    <source>
        <dbReference type="ARBA" id="ARBA00004496"/>
    </source>
</evidence>
<evidence type="ECO:0000313" key="9">
    <source>
        <dbReference type="Proteomes" id="UP000824090"/>
    </source>
</evidence>
<dbReference type="Pfam" id="PF21982">
    <property type="entry name" value="RecX_HTH1"/>
    <property type="match status" value="1"/>
</dbReference>
<evidence type="ECO:0000256" key="5">
    <source>
        <dbReference type="HAMAP-Rule" id="MF_01114"/>
    </source>
</evidence>
<dbReference type="Proteomes" id="UP000824090">
    <property type="component" value="Unassembled WGS sequence"/>
</dbReference>
<dbReference type="PANTHER" id="PTHR33602:SF1">
    <property type="entry name" value="REGULATORY PROTEIN RECX FAMILY PROTEIN"/>
    <property type="match status" value="1"/>
</dbReference>
<feature type="domain" description="RecX first three-helical" evidence="7">
    <location>
        <begin position="3"/>
        <end position="42"/>
    </location>
</feature>
<dbReference type="GO" id="GO:0005737">
    <property type="term" value="C:cytoplasm"/>
    <property type="evidence" value="ECO:0007669"/>
    <property type="project" value="UniProtKB-SubCell"/>
</dbReference>
<comment type="similarity">
    <text evidence="2 5">Belongs to the RecX family.</text>
</comment>
<dbReference type="AlphaFoldDB" id="A0A9D1HZW0"/>
<proteinExistence type="inferred from homology"/>
<protein>
    <recommendedName>
        <fullName evidence="3 5">Regulatory protein RecX</fullName>
    </recommendedName>
</protein>
<evidence type="ECO:0000256" key="2">
    <source>
        <dbReference type="ARBA" id="ARBA00009695"/>
    </source>
</evidence>
<comment type="function">
    <text evidence="5">Modulates RecA activity.</text>
</comment>
<dbReference type="InterPro" id="IPR053926">
    <property type="entry name" value="RecX_HTH_1st"/>
</dbReference>
<evidence type="ECO:0000256" key="3">
    <source>
        <dbReference type="ARBA" id="ARBA00018111"/>
    </source>
</evidence>
<name>A0A9D1HZW0_9FIRM</name>
<dbReference type="HAMAP" id="MF_01114">
    <property type="entry name" value="RecX"/>
    <property type="match status" value="1"/>
</dbReference>
<organism evidence="8 9">
    <name type="scientific">Candidatus Allocopromorpha excrementigallinarum</name>
    <dbReference type="NCBI Taxonomy" id="2840742"/>
    <lineage>
        <taxon>Bacteria</taxon>
        <taxon>Bacillati</taxon>
        <taxon>Bacillota</taxon>
        <taxon>Clostridia</taxon>
        <taxon>Eubacteriales</taxon>
        <taxon>Eubacteriaceae</taxon>
        <taxon>Eubacteriaceae incertae sedis</taxon>
        <taxon>Candidatus Allocopromorpha</taxon>
    </lineage>
</organism>
<dbReference type="EMBL" id="DVMP01000035">
    <property type="protein sequence ID" value="HIU25167.1"/>
    <property type="molecule type" value="Genomic_DNA"/>
</dbReference>
<gene>
    <name evidence="5" type="primary">recX</name>
    <name evidence="8" type="ORF">IAC50_01550</name>
</gene>
<evidence type="ECO:0000256" key="4">
    <source>
        <dbReference type="ARBA" id="ARBA00022490"/>
    </source>
</evidence>
<evidence type="ECO:0000259" key="6">
    <source>
        <dbReference type="Pfam" id="PF02631"/>
    </source>
</evidence>
<reference evidence="8" key="1">
    <citation type="submission" date="2020-10" db="EMBL/GenBank/DDBJ databases">
        <authorList>
            <person name="Gilroy R."/>
        </authorList>
    </citation>
    <scope>NUCLEOTIDE SEQUENCE</scope>
    <source>
        <strain evidence="8">ChiHcec3-6078</strain>
    </source>
</reference>
<feature type="domain" description="RecX second three-helical" evidence="6">
    <location>
        <begin position="49"/>
        <end position="89"/>
    </location>
</feature>
<sequence length="156" mass="18129">MDARKYAVSYLNAGPRTEKQVRDYLRKKGCGREETEEAVKELKDYGYIDDENYCRMYFEYAFDRKRGIERIKRELREKGVSSEIIEMALESAEDVPDQYEEAKALALQAAAGTDIGGLSFEERRRLAARAGRRLAYRGFSQDIVYRVIKEIYGRTV</sequence>
<dbReference type="InterPro" id="IPR036388">
    <property type="entry name" value="WH-like_DNA-bd_sf"/>
</dbReference>
<reference evidence="8" key="2">
    <citation type="journal article" date="2021" name="PeerJ">
        <title>Extensive microbial diversity within the chicken gut microbiome revealed by metagenomics and culture.</title>
        <authorList>
            <person name="Gilroy R."/>
            <person name="Ravi A."/>
            <person name="Getino M."/>
            <person name="Pursley I."/>
            <person name="Horton D.L."/>
            <person name="Alikhan N.F."/>
            <person name="Baker D."/>
            <person name="Gharbi K."/>
            <person name="Hall N."/>
            <person name="Watson M."/>
            <person name="Adriaenssens E.M."/>
            <person name="Foster-Nyarko E."/>
            <person name="Jarju S."/>
            <person name="Secka A."/>
            <person name="Antonio M."/>
            <person name="Oren A."/>
            <person name="Chaudhuri R.R."/>
            <person name="La Ragione R."/>
            <person name="Hildebrand F."/>
            <person name="Pallen M.J."/>
        </authorList>
    </citation>
    <scope>NUCLEOTIDE SEQUENCE</scope>
    <source>
        <strain evidence="8">ChiHcec3-6078</strain>
    </source>
</reference>
<evidence type="ECO:0000259" key="7">
    <source>
        <dbReference type="Pfam" id="PF21982"/>
    </source>
</evidence>
<accession>A0A9D1HZW0</accession>
<comment type="caution">
    <text evidence="8">The sequence shown here is derived from an EMBL/GenBank/DDBJ whole genome shotgun (WGS) entry which is preliminary data.</text>
</comment>
<comment type="subcellular location">
    <subcellularLocation>
        <location evidence="1 5">Cytoplasm</location>
    </subcellularLocation>
</comment>
<dbReference type="Gene3D" id="1.10.10.10">
    <property type="entry name" value="Winged helix-like DNA-binding domain superfamily/Winged helix DNA-binding domain"/>
    <property type="match status" value="2"/>
</dbReference>
<dbReference type="PANTHER" id="PTHR33602">
    <property type="entry name" value="REGULATORY PROTEIN RECX FAMILY PROTEIN"/>
    <property type="match status" value="1"/>
</dbReference>
<dbReference type="GO" id="GO:0006282">
    <property type="term" value="P:regulation of DNA repair"/>
    <property type="evidence" value="ECO:0007669"/>
    <property type="project" value="UniProtKB-UniRule"/>
</dbReference>
<evidence type="ECO:0000313" key="8">
    <source>
        <dbReference type="EMBL" id="HIU25167.1"/>
    </source>
</evidence>
<dbReference type="InterPro" id="IPR003783">
    <property type="entry name" value="Regulatory_RecX"/>
</dbReference>